<dbReference type="SMART" id="SM00387">
    <property type="entry name" value="HATPase_c"/>
    <property type="match status" value="1"/>
</dbReference>
<evidence type="ECO:0000313" key="7">
    <source>
        <dbReference type="EMBL" id="EPE03925.1"/>
    </source>
</evidence>
<evidence type="ECO:0000256" key="1">
    <source>
        <dbReference type="ARBA" id="ARBA00022553"/>
    </source>
</evidence>
<dbReference type="Gene3D" id="3.40.50.2300">
    <property type="match status" value="1"/>
</dbReference>
<keyword evidence="1 2" id="KW-0597">Phosphoprotein</keyword>
<accession>S3CTA3</accession>
<dbReference type="PANTHER" id="PTHR43719">
    <property type="entry name" value="TWO-COMPONENT HISTIDINE KINASE"/>
    <property type="match status" value="1"/>
</dbReference>
<dbReference type="InterPro" id="IPR000014">
    <property type="entry name" value="PAS"/>
</dbReference>
<dbReference type="Pfam" id="PF13188">
    <property type="entry name" value="PAS_8"/>
    <property type="match status" value="1"/>
</dbReference>
<keyword evidence="8" id="KW-1185">Reference proteome</keyword>
<feature type="modified residue" description="4-aspartylphosphate" evidence="2">
    <location>
        <position position="1400"/>
    </location>
</feature>
<feature type="compositionally biased region" description="Acidic residues" evidence="3">
    <location>
        <begin position="693"/>
        <end position="714"/>
    </location>
</feature>
<dbReference type="InterPro" id="IPR003661">
    <property type="entry name" value="HisK_dim/P_dom"/>
</dbReference>
<dbReference type="Gene3D" id="3.30.565.10">
    <property type="entry name" value="Histidine kinase-like ATPase, C-terminal domain"/>
    <property type="match status" value="1"/>
</dbReference>
<feature type="compositionally biased region" description="Low complexity" evidence="3">
    <location>
        <begin position="1035"/>
        <end position="1065"/>
    </location>
</feature>
<dbReference type="Gene3D" id="1.10.287.130">
    <property type="match status" value="1"/>
</dbReference>
<keyword evidence="7" id="KW-0808">Transferase</keyword>
<dbReference type="InterPro" id="IPR050956">
    <property type="entry name" value="2C_system_His_kinase"/>
</dbReference>
<dbReference type="InterPro" id="IPR036097">
    <property type="entry name" value="HisK_dim/P_sf"/>
</dbReference>
<feature type="compositionally biased region" description="Basic and acidic residues" evidence="3">
    <location>
        <begin position="1534"/>
        <end position="1545"/>
    </location>
</feature>
<dbReference type="Pfam" id="PF26131">
    <property type="entry name" value="PAS-like"/>
    <property type="match status" value="1"/>
</dbReference>
<dbReference type="Proteomes" id="UP000016923">
    <property type="component" value="Unassembled WGS sequence"/>
</dbReference>
<evidence type="ECO:0000259" key="5">
    <source>
        <dbReference type="PROSITE" id="PS50110"/>
    </source>
</evidence>
<feature type="region of interest" description="Disordered" evidence="3">
    <location>
        <begin position="303"/>
        <end position="347"/>
    </location>
</feature>
<dbReference type="Pfam" id="PF00512">
    <property type="entry name" value="HisKA"/>
    <property type="match status" value="1"/>
</dbReference>
<dbReference type="SUPFAM" id="SSF52172">
    <property type="entry name" value="CheY-like"/>
    <property type="match status" value="1"/>
</dbReference>
<feature type="region of interest" description="Disordered" evidence="3">
    <location>
        <begin position="1277"/>
        <end position="1299"/>
    </location>
</feature>
<feature type="compositionally biased region" description="Low complexity" evidence="3">
    <location>
        <begin position="500"/>
        <end position="514"/>
    </location>
</feature>
<dbReference type="VEuPathDB" id="FungiDB:F503_01815"/>
<evidence type="ECO:0000313" key="8">
    <source>
        <dbReference type="Proteomes" id="UP000016923"/>
    </source>
</evidence>
<feature type="region of interest" description="Disordered" evidence="3">
    <location>
        <begin position="1498"/>
        <end position="1545"/>
    </location>
</feature>
<evidence type="ECO:0000256" key="3">
    <source>
        <dbReference type="SAM" id="MobiDB-lite"/>
    </source>
</evidence>
<dbReference type="Pfam" id="PF02518">
    <property type="entry name" value="HATPase_c"/>
    <property type="match status" value="1"/>
</dbReference>
<dbReference type="InterPro" id="IPR036890">
    <property type="entry name" value="HATPase_C_sf"/>
</dbReference>
<dbReference type="PRINTS" id="PR00344">
    <property type="entry name" value="BCTRLSENSOR"/>
</dbReference>
<dbReference type="SUPFAM" id="SSF55785">
    <property type="entry name" value="PYP-like sensor domain (PAS domain)"/>
    <property type="match status" value="2"/>
</dbReference>
<gene>
    <name evidence="7" type="ORF">F503_01815</name>
</gene>
<keyword evidence="7" id="KW-0418">Kinase</keyword>
<dbReference type="SMART" id="SM00448">
    <property type="entry name" value="REC"/>
    <property type="match status" value="1"/>
</dbReference>
<dbReference type="Gene3D" id="3.30.450.20">
    <property type="entry name" value="PAS domain"/>
    <property type="match status" value="1"/>
</dbReference>
<dbReference type="EMBL" id="KE148164">
    <property type="protein sequence ID" value="EPE03925.1"/>
    <property type="molecule type" value="Genomic_DNA"/>
</dbReference>
<dbReference type="SUPFAM" id="SSF55874">
    <property type="entry name" value="ATPase domain of HSP90 chaperone/DNA topoisomerase II/histidine kinase"/>
    <property type="match status" value="1"/>
</dbReference>
<evidence type="ECO:0000259" key="4">
    <source>
        <dbReference type="PROSITE" id="PS50109"/>
    </source>
</evidence>
<dbReference type="InterPro" id="IPR011006">
    <property type="entry name" value="CheY-like_superfamily"/>
</dbReference>
<dbReference type="InterPro" id="IPR005467">
    <property type="entry name" value="His_kinase_dom"/>
</dbReference>
<feature type="compositionally biased region" description="Polar residues" evidence="3">
    <location>
        <begin position="1513"/>
        <end position="1530"/>
    </location>
</feature>
<organism evidence="7 8">
    <name type="scientific">Ophiostoma piceae (strain UAMH 11346)</name>
    <name type="common">Sap stain fungus</name>
    <dbReference type="NCBI Taxonomy" id="1262450"/>
    <lineage>
        <taxon>Eukaryota</taxon>
        <taxon>Fungi</taxon>
        <taxon>Dikarya</taxon>
        <taxon>Ascomycota</taxon>
        <taxon>Pezizomycotina</taxon>
        <taxon>Sordariomycetes</taxon>
        <taxon>Sordariomycetidae</taxon>
        <taxon>Ophiostomatales</taxon>
        <taxon>Ophiostomataceae</taxon>
        <taxon>Ophiostoma</taxon>
    </lineage>
</organism>
<dbReference type="InterPro" id="IPR000700">
    <property type="entry name" value="PAS-assoc_C"/>
</dbReference>
<feature type="compositionally biased region" description="Low complexity" evidence="3">
    <location>
        <begin position="303"/>
        <end position="320"/>
    </location>
</feature>
<dbReference type="OrthoDB" id="60033at2759"/>
<feature type="domain" description="PAC" evidence="6">
    <location>
        <begin position="726"/>
        <end position="788"/>
    </location>
</feature>
<feature type="region of interest" description="Disordered" evidence="3">
    <location>
        <begin position="454"/>
        <end position="517"/>
    </location>
</feature>
<protein>
    <submittedName>
        <fullName evidence="7">Histidine kinase m1nbp</fullName>
    </submittedName>
</protein>
<evidence type="ECO:0000259" key="6">
    <source>
        <dbReference type="PROSITE" id="PS50113"/>
    </source>
</evidence>
<dbReference type="CDD" id="cd17546">
    <property type="entry name" value="REC_hyHK_CKI1_RcsC-like"/>
    <property type="match status" value="1"/>
</dbReference>
<name>S3CTA3_OPHP1</name>
<dbReference type="InterPro" id="IPR001789">
    <property type="entry name" value="Sig_transdc_resp-reg_receiver"/>
</dbReference>
<dbReference type="InterPro" id="IPR035965">
    <property type="entry name" value="PAS-like_dom_sf"/>
</dbReference>
<feature type="region of interest" description="Disordered" evidence="3">
    <location>
        <begin position="20"/>
        <end position="41"/>
    </location>
</feature>
<proteinExistence type="predicted"/>
<dbReference type="PROSITE" id="PS50113">
    <property type="entry name" value="PAC"/>
    <property type="match status" value="1"/>
</dbReference>
<feature type="compositionally biased region" description="Low complexity" evidence="3">
    <location>
        <begin position="468"/>
        <end position="478"/>
    </location>
</feature>
<sequence>MPLSRTLFSWCFPLRHVTMSSSSPTHSPGPPAATVDKPTPIDAPTIDVSVSDPVPARVPVYDPTPDIDDARIPRISLDPMLASPIADKAFGNTLATNFNIPDIPHTPILTNDTPVPNISFVDLLDADPRPTLVLSLAPPVPRAVYANPAFASTGFSYSQDALWADIESKTTPLPPVTHLGYSWTRSVLRCGQYAVVSANHTVSVPETMTPTAAVAAPEDIPLPTSPNAQRPARPLISMLMPPIPTTAGPTTPTIPTVAIDRVVPSLHPLQHTEPLTPPASAVFLAPSQDQTMKTDTPVAATTTHTLDATPDATPEETAATKSESFFPAENRSDARKDTQDTLNDTQNDAHAASSKYLDQFEAITDFMPVGMCVVDAAGNIVSANIAWHHILGCAWPPTEADTAPDGLVMTRAQFLSYVEDEDQELVQNFFANGTLVPTSTFGFRVKKYRLKGAKKAQSQSQNQNLEDSVSTNTSTTPTPLTPSRPSPVPHIQEASTPKKSASFPVAGSSSSAASQPCYNQIDVPRAPVRRDSLVLSSAASTPDEAARDSHVLATTHSEMDADGNLLRVLVCLRDITEHQHIAEAADRHARQANNLRRMAEFATVGMYDMDVDGRLRGANKVFYEMCGIQSDAVDTAEHLSQENMRPWIDCVVDEDQHMIETCFQRLFGGPHDASKDNRHVDHWTVVEAGANEYDVDNDETDDEDNKDGNDNDDDAATKIEAETDYQTAELRFKTPWTTDDGSGGRIVAPRWVEASFLPVRDADGKVQSITGCLTDISLRRWQLERERQVKEEAIESKRQQENFVDITSHEIRNPLTVIMHCGDAVLESLTRLREDVREDKQRAMLDDVIDSAEIIVSSALHQKAIVDDILTMSKLDSNLLAVTPVTVDPIEIVRSTLRMFEVQARQQHIQLRMTIDPSYYKELPVVLSPLPSIPAETAVAAVTAPFAPRTPFLVFDPSRVKQILINLLTNALKFTQSVSVREIITTVSVSRSRPTDAMCAVSFVPQPPDNKLAPAYGGPGGRGRGPGRGRGRSRGTGTNSTSNSPSPSSPSSTATTATAATARTTTTPLKGDSVFLIFEVRDTGEGLTKEGVDSLFQKFVQADSSTHVKHGGSGLGLFISKRLAEIQNGAIGVASERGVGSTFVFYIEAYIPPPSAVPEILSPGEAAKIALAAGLGNAAGGISFAPVAPAYPAAPVATVAEHTKEEGTAPLLTAINVASLPSPLAIAPTIMSPLFQQDGQQQAITPTMTNKDRSDSYSSRSAVMHAIPHSIATSYATPASVGSQTAPPTPTTTTDSPTILRPVSTFASAGQPPVSQQLSFPTSSTISQGELAAVSATPPEIHGVLLVEDNIVNQKVTRRYFEKLGFNVEVAANGVEAMESIRASDRCVPGSFPISVVLMDMEMPVQDGLTCTRHIRELEAMGAFAGGRMPVLMITGNARPEQIADARAAGCDDVVVKPFQMHLLFEHIKLVMHTLWANEIRALAAINRADVAEATEEVAEDAPKETVEAIEPTPTSVTAETESESPTNLSPVLEESKAETDIKVDEVNQTDKVALADISPQLDEGVVLHRQNSDQI</sequence>
<evidence type="ECO:0000256" key="2">
    <source>
        <dbReference type="PROSITE-ProRule" id="PRU00169"/>
    </source>
</evidence>
<feature type="compositionally biased region" description="Pro residues" evidence="3">
    <location>
        <begin position="479"/>
        <end position="488"/>
    </location>
</feature>
<dbReference type="STRING" id="1262450.S3CTA3"/>
<dbReference type="eggNOG" id="KOG0519">
    <property type="taxonomic scope" value="Eukaryota"/>
</dbReference>
<feature type="domain" description="Response regulatory" evidence="5">
    <location>
        <begin position="1343"/>
        <end position="1472"/>
    </location>
</feature>
<feature type="compositionally biased region" description="Polar residues" evidence="3">
    <location>
        <begin position="456"/>
        <end position="467"/>
    </location>
</feature>
<feature type="region of interest" description="Disordered" evidence="3">
    <location>
        <begin position="1002"/>
        <end position="1065"/>
    </location>
</feature>
<dbReference type="SMART" id="SM00388">
    <property type="entry name" value="HisKA"/>
    <property type="match status" value="1"/>
</dbReference>
<dbReference type="InterPro" id="IPR004358">
    <property type="entry name" value="Sig_transdc_His_kin-like_C"/>
</dbReference>
<reference evidence="7 8" key="1">
    <citation type="journal article" date="2013" name="BMC Genomics">
        <title>The genome and transcriptome of the pine saprophyte Ophiostoma piceae, and a comparison with the bark beetle-associated pine pathogen Grosmannia clavigera.</title>
        <authorList>
            <person name="Haridas S."/>
            <person name="Wang Y."/>
            <person name="Lim L."/>
            <person name="Massoumi Alamouti S."/>
            <person name="Jackman S."/>
            <person name="Docking R."/>
            <person name="Robertson G."/>
            <person name="Birol I."/>
            <person name="Bohlmann J."/>
            <person name="Breuil C."/>
        </authorList>
    </citation>
    <scope>NUCLEOTIDE SEQUENCE [LARGE SCALE GENOMIC DNA]</scope>
    <source>
        <strain evidence="7 8">UAMH 11346</strain>
    </source>
</reference>
<dbReference type="PROSITE" id="PS50110">
    <property type="entry name" value="RESPONSE_REGULATORY"/>
    <property type="match status" value="1"/>
</dbReference>
<dbReference type="Pfam" id="PF00072">
    <property type="entry name" value="Response_reg"/>
    <property type="match status" value="1"/>
</dbReference>
<dbReference type="PANTHER" id="PTHR43719:SF30">
    <property type="entry name" value="TWO-COMPONENT SYSTEM RESPONSE REGULATOR"/>
    <property type="match status" value="1"/>
</dbReference>
<feature type="region of interest" description="Disordered" evidence="3">
    <location>
        <begin position="689"/>
        <end position="714"/>
    </location>
</feature>
<dbReference type="PROSITE" id="PS50109">
    <property type="entry name" value="HIS_KIN"/>
    <property type="match status" value="1"/>
</dbReference>
<dbReference type="GO" id="GO:0000155">
    <property type="term" value="F:phosphorelay sensor kinase activity"/>
    <property type="evidence" value="ECO:0007669"/>
    <property type="project" value="InterPro"/>
</dbReference>
<dbReference type="HOGENOM" id="CLU_249976_0_0_1"/>
<dbReference type="InterPro" id="IPR003594">
    <property type="entry name" value="HATPase_dom"/>
</dbReference>
<feature type="compositionally biased region" description="Basic and acidic residues" evidence="3">
    <location>
        <begin position="330"/>
        <end position="339"/>
    </location>
</feature>
<dbReference type="CDD" id="cd00082">
    <property type="entry name" value="HisKA"/>
    <property type="match status" value="1"/>
</dbReference>
<dbReference type="InterPro" id="IPR058846">
    <property type="entry name" value="PAS-like"/>
</dbReference>
<dbReference type="SUPFAM" id="SSF47384">
    <property type="entry name" value="Homodimeric domain of signal transducing histidine kinase"/>
    <property type="match status" value="1"/>
</dbReference>
<feature type="domain" description="Histidine kinase" evidence="4">
    <location>
        <begin position="806"/>
        <end position="1151"/>
    </location>
</feature>